<proteinExistence type="predicted"/>
<protein>
    <submittedName>
        <fullName evidence="1">Uncharacterized protein</fullName>
    </submittedName>
</protein>
<dbReference type="AlphaFoldDB" id="A0A9Q3ICF5"/>
<accession>A0A9Q3ICF5</accession>
<organism evidence="1 2">
    <name type="scientific">Austropuccinia psidii MF-1</name>
    <dbReference type="NCBI Taxonomy" id="1389203"/>
    <lineage>
        <taxon>Eukaryota</taxon>
        <taxon>Fungi</taxon>
        <taxon>Dikarya</taxon>
        <taxon>Basidiomycota</taxon>
        <taxon>Pucciniomycotina</taxon>
        <taxon>Pucciniomycetes</taxon>
        <taxon>Pucciniales</taxon>
        <taxon>Sphaerophragmiaceae</taxon>
        <taxon>Austropuccinia</taxon>
    </lineage>
</organism>
<reference evidence="1" key="1">
    <citation type="submission" date="2021-03" db="EMBL/GenBank/DDBJ databases">
        <title>Draft genome sequence of rust myrtle Austropuccinia psidii MF-1, a brazilian biotype.</title>
        <authorList>
            <person name="Quecine M.C."/>
            <person name="Pachon D.M.R."/>
            <person name="Bonatelli M.L."/>
            <person name="Correr F.H."/>
            <person name="Franceschini L.M."/>
            <person name="Leite T.F."/>
            <person name="Margarido G.R.A."/>
            <person name="Almeida C.A."/>
            <person name="Ferrarezi J.A."/>
            <person name="Labate C.A."/>
        </authorList>
    </citation>
    <scope>NUCLEOTIDE SEQUENCE</scope>
    <source>
        <strain evidence="1">MF-1</strain>
    </source>
</reference>
<sequence>MIQTLDDIIRRVCDYGLELKYSSSFTHNWYTPTPALELDQKTSIHSSTVKHHANQSIDDAFVYAIKKWDKIHKTPELKVGDLILVSTLNFDNIRSPKRLKHSFSELFIIKALHGKNAVQVGPSGELENKNTAFPVNLLNHYTSSDK</sequence>
<comment type="caution">
    <text evidence="1">The sequence shown here is derived from an EMBL/GenBank/DDBJ whole genome shotgun (WGS) entry which is preliminary data.</text>
</comment>
<name>A0A9Q3ICF5_9BASI</name>
<keyword evidence="2" id="KW-1185">Reference proteome</keyword>
<dbReference type="EMBL" id="AVOT02038780">
    <property type="protein sequence ID" value="MBW0533709.1"/>
    <property type="molecule type" value="Genomic_DNA"/>
</dbReference>
<dbReference type="Proteomes" id="UP000765509">
    <property type="component" value="Unassembled WGS sequence"/>
</dbReference>
<dbReference type="OrthoDB" id="167591at2759"/>
<evidence type="ECO:0000313" key="1">
    <source>
        <dbReference type="EMBL" id="MBW0533709.1"/>
    </source>
</evidence>
<evidence type="ECO:0000313" key="2">
    <source>
        <dbReference type="Proteomes" id="UP000765509"/>
    </source>
</evidence>
<gene>
    <name evidence="1" type="ORF">O181_073424</name>
</gene>